<feature type="region of interest" description="Disordered" evidence="1">
    <location>
        <begin position="137"/>
        <end position="180"/>
    </location>
</feature>
<reference evidence="3" key="1">
    <citation type="submission" date="2021-01" db="EMBL/GenBank/DDBJ databases">
        <authorList>
            <person name="Corre E."/>
            <person name="Pelletier E."/>
            <person name="Niang G."/>
            <person name="Scheremetjew M."/>
            <person name="Finn R."/>
            <person name="Kale V."/>
            <person name="Holt S."/>
            <person name="Cochrane G."/>
            <person name="Meng A."/>
            <person name="Brown T."/>
            <person name="Cohen L."/>
        </authorList>
    </citation>
    <scope>NUCLEOTIDE SEQUENCE</scope>
    <source>
        <strain evidence="3">CCMP127</strain>
    </source>
</reference>
<protein>
    <recommendedName>
        <fullName evidence="2">DUF6824 domain-containing protein</fullName>
    </recommendedName>
</protein>
<sequence length="246" mass="27411">MNTMPLTDIRDPGQHDVLSGRGVATNRHEGNVQYRSLVALNKEVYVTSTKKQKMQISRSIVNAVRSLNPPGRFLDKHPETGLWYDIGDRKAIEKTSQTLRDGAAEVRKQLSQDLSDPNFLTAVFDLDDANTATLDNDNTSTTSMTSNCSLKAKSKPVKAKASFKKGHRRTESNPNTRAEKKHAVKHAAIMNNLNFVDYDDLGFEMPELVLSPVNSFLSLHDLPERPASFDCLADLPDPNDSHCFEL</sequence>
<evidence type="ECO:0000313" key="3">
    <source>
        <dbReference type="EMBL" id="CAE0421122.1"/>
    </source>
</evidence>
<dbReference type="InterPro" id="IPR049227">
    <property type="entry name" value="DUF6824"/>
</dbReference>
<dbReference type="EMBL" id="HBIM01024007">
    <property type="protein sequence ID" value="CAE0421122.1"/>
    <property type="molecule type" value="Transcribed_RNA"/>
</dbReference>
<gene>
    <name evidence="3" type="ORF">ACOF00016_LOCUS17771</name>
</gene>
<dbReference type="Pfam" id="PF20710">
    <property type="entry name" value="DUF6824"/>
    <property type="match status" value="1"/>
</dbReference>
<feature type="compositionally biased region" description="Basic residues" evidence="1">
    <location>
        <begin position="152"/>
        <end position="168"/>
    </location>
</feature>
<evidence type="ECO:0000256" key="1">
    <source>
        <dbReference type="SAM" id="MobiDB-lite"/>
    </source>
</evidence>
<accession>A0A7S3LEI9</accession>
<name>A0A7S3LEI9_9STRA</name>
<feature type="domain" description="DUF6824" evidence="2">
    <location>
        <begin position="16"/>
        <end position="101"/>
    </location>
</feature>
<dbReference type="AlphaFoldDB" id="A0A7S3LEI9"/>
<proteinExistence type="predicted"/>
<evidence type="ECO:0000259" key="2">
    <source>
        <dbReference type="Pfam" id="PF20710"/>
    </source>
</evidence>
<organism evidence="3">
    <name type="scientific">Amphora coffeiformis</name>
    <dbReference type="NCBI Taxonomy" id="265554"/>
    <lineage>
        <taxon>Eukaryota</taxon>
        <taxon>Sar</taxon>
        <taxon>Stramenopiles</taxon>
        <taxon>Ochrophyta</taxon>
        <taxon>Bacillariophyta</taxon>
        <taxon>Bacillariophyceae</taxon>
        <taxon>Bacillariophycidae</taxon>
        <taxon>Thalassiophysales</taxon>
        <taxon>Catenulaceae</taxon>
        <taxon>Amphora</taxon>
    </lineage>
</organism>